<evidence type="ECO:0000256" key="2">
    <source>
        <dbReference type="ARBA" id="ARBA00010053"/>
    </source>
</evidence>
<evidence type="ECO:0000313" key="6">
    <source>
        <dbReference type="EMBL" id="DBA29116.1"/>
    </source>
</evidence>
<protein>
    <recommendedName>
        <fullName evidence="5">XRN2-binding (XTBD) domain-containing protein</fullName>
    </recommendedName>
</protein>
<keyword evidence="3" id="KW-0539">Nucleus</keyword>
<gene>
    <name evidence="6" type="ORF">GDO54_009373</name>
</gene>
<comment type="similarity">
    <text evidence="2">Belongs to the CARF family.</text>
</comment>
<feature type="region of interest" description="Disordered" evidence="4">
    <location>
        <begin position="118"/>
        <end position="141"/>
    </location>
</feature>
<comment type="caution">
    <text evidence="6">The sequence shown here is derived from an EMBL/GenBank/DDBJ whole genome shotgun (WGS) entry which is preliminary data.</text>
</comment>
<evidence type="ECO:0000256" key="4">
    <source>
        <dbReference type="SAM" id="MobiDB-lite"/>
    </source>
</evidence>
<accession>A0AAV3ACU9</accession>
<reference evidence="6" key="1">
    <citation type="thesis" date="2020" institute="ProQuest LLC" country="789 East Eisenhower Parkway, Ann Arbor, MI, USA">
        <title>Comparative Genomics and Chromosome Evolution.</title>
        <authorList>
            <person name="Mudd A.B."/>
        </authorList>
    </citation>
    <scope>NUCLEOTIDE SEQUENCE</scope>
    <source>
        <strain evidence="6">1538</strain>
        <tissue evidence="6">Blood</tissue>
    </source>
</reference>
<dbReference type="Proteomes" id="UP001181693">
    <property type="component" value="Unassembled WGS sequence"/>
</dbReference>
<dbReference type="PANTHER" id="PTHR16148:SF11">
    <property type="entry name" value="CDKN2A-INTERACTING PROTEIN"/>
    <property type="match status" value="1"/>
</dbReference>
<dbReference type="AlphaFoldDB" id="A0AAV3ACU9"/>
<sequence length="355" mass="39984">MEDEVCEFLKQNRETAEWLESIRGDCESDKLWKHRREFILRNLTDFCGPGQTPPALLSNHRGLDRLLAYSMVWTNHVFTGCRYPPPVMEKALKMAENIKITDAPVHTTRDELVSKVKKSGITSSNEGLNEVPSKRRSTDVSRTAAARTNLSEGLNSSANVGCTADQYREGQRTETSFYSSAVPQHWSGSNECHQKMVDAPRRPTDEDVKERQSFFNKLYKRVAWKLVSVGGFNPNLDYTEVLGDCIKTLKSTLDITFVPLKELAELPQNKTSQENIVCELRCQAVYIGMGCGKTKASAQAVASREAIKLFQKKKVVVKICKRKYSGHDVEDLVLLDEESHAPHLPPALKNPQDLL</sequence>
<evidence type="ECO:0000259" key="5">
    <source>
        <dbReference type="PROSITE" id="PS51827"/>
    </source>
</evidence>
<dbReference type="EMBL" id="DYDO01000003">
    <property type="protein sequence ID" value="DBA29116.1"/>
    <property type="molecule type" value="Genomic_DNA"/>
</dbReference>
<comment type="subcellular location">
    <subcellularLocation>
        <location evidence="1">Nucleus</location>
        <location evidence="1">Nucleoplasm</location>
    </subcellularLocation>
</comment>
<dbReference type="GO" id="GO:0005730">
    <property type="term" value="C:nucleolus"/>
    <property type="evidence" value="ECO:0007669"/>
    <property type="project" value="TreeGrafter"/>
</dbReference>
<evidence type="ECO:0000256" key="3">
    <source>
        <dbReference type="ARBA" id="ARBA00023242"/>
    </source>
</evidence>
<dbReference type="PANTHER" id="PTHR16148">
    <property type="entry name" value="NF-KAPPA-B-REPRESSING FACTOR-RELATED"/>
    <property type="match status" value="1"/>
</dbReference>
<dbReference type="InterPro" id="IPR021859">
    <property type="entry name" value="XTBD"/>
</dbReference>
<proteinExistence type="inferred from homology"/>
<dbReference type="Pfam" id="PF11952">
    <property type="entry name" value="XTBD"/>
    <property type="match status" value="1"/>
</dbReference>
<evidence type="ECO:0000256" key="1">
    <source>
        <dbReference type="ARBA" id="ARBA00004642"/>
    </source>
</evidence>
<dbReference type="PROSITE" id="PS51827">
    <property type="entry name" value="XTBD"/>
    <property type="match status" value="1"/>
</dbReference>
<dbReference type="GO" id="GO:0005654">
    <property type="term" value="C:nucleoplasm"/>
    <property type="evidence" value="ECO:0007669"/>
    <property type="project" value="UniProtKB-SubCell"/>
</dbReference>
<dbReference type="Pfam" id="PF26535">
    <property type="entry name" value="DSRM_CARF"/>
    <property type="match status" value="1"/>
</dbReference>
<keyword evidence="7" id="KW-1185">Reference proteome</keyword>
<organism evidence="6 7">
    <name type="scientific">Pyxicephalus adspersus</name>
    <name type="common">African bullfrog</name>
    <dbReference type="NCBI Taxonomy" id="30357"/>
    <lineage>
        <taxon>Eukaryota</taxon>
        <taxon>Metazoa</taxon>
        <taxon>Chordata</taxon>
        <taxon>Craniata</taxon>
        <taxon>Vertebrata</taxon>
        <taxon>Euteleostomi</taxon>
        <taxon>Amphibia</taxon>
        <taxon>Batrachia</taxon>
        <taxon>Anura</taxon>
        <taxon>Neobatrachia</taxon>
        <taxon>Ranoidea</taxon>
        <taxon>Pyxicephalidae</taxon>
        <taxon>Pyxicephalinae</taxon>
        <taxon>Pyxicephalus</taxon>
    </lineage>
</organism>
<evidence type="ECO:0000313" key="7">
    <source>
        <dbReference type="Proteomes" id="UP001181693"/>
    </source>
</evidence>
<name>A0AAV3ACU9_PYXAD</name>
<dbReference type="InterPro" id="IPR058828">
    <property type="entry name" value="DSRM_CARF/NKRF"/>
</dbReference>
<feature type="domain" description="XRN2-binding (XTBD)" evidence="5">
    <location>
        <begin position="19"/>
        <end position="124"/>
    </location>
</feature>